<name>A0A3B4UC68_SERDU</name>
<dbReference type="PANTHER" id="PTHR45784:SF3">
    <property type="entry name" value="C-TYPE LECTIN DOMAIN FAMILY 4 MEMBER K-LIKE-RELATED"/>
    <property type="match status" value="1"/>
</dbReference>
<dbReference type="Gene3D" id="3.10.100.10">
    <property type="entry name" value="Mannose-Binding Protein A, subunit A"/>
    <property type="match status" value="1"/>
</dbReference>
<dbReference type="InterPro" id="IPR016187">
    <property type="entry name" value="CTDL_fold"/>
</dbReference>
<dbReference type="GeneTree" id="ENSGT01030000235115"/>
<reference evidence="3" key="1">
    <citation type="submission" date="2025-08" db="UniProtKB">
        <authorList>
            <consortium name="Ensembl"/>
        </authorList>
    </citation>
    <scope>IDENTIFICATION</scope>
</reference>
<dbReference type="SUPFAM" id="SSF56436">
    <property type="entry name" value="C-type lectin-like"/>
    <property type="match status" value="1"/>
</dbReference>
<keyword evidence="4" id="KW-1185">Reference proteome</keyword>
<dbReference type="OMA" id="MAMIEND"/>
<dbReference type="InterPro" id="IPR016186">
    <property type="entry name" value="C-type_lectin-like/link_sf"/>
</dbReference>
<reference evidence="3" key="2">
    <citation type="submission" date="2025-09" db="UniProtKB">
        <authorList>
            <consortium name="Ensembl"/>
        </authorList>
    </citation>
    <scope>IDENTIFICATION</scope>
</reference>
<dbReference type="Ensembl" id="ENSSDUT00000016274.1">
    <property type="protein sequence ID" value="ENSSDUP00000015982.1"/>
    <property type="gene ID" value="ENSSDUG00000011660.1"/>
</dbReference>
<organism evidence="3 4">
    <name type="scientific">Seriola dumerili</name>
    <name type="common">Greater amberjack</name>
    <name type="synonym">Caranx dumerili</name>
    <dbReference type="NCBI Taxonomy" id="41447"/>
    <lineage>
        <taxon>Eukaryota</taxon>
        <taxon>Metazoa</taxon>
        <taxon>Chordata</taxon>
        <taxon>Craniata</taxon>
        <taxon>Vertebrata</taxon>
        <taxon>Euteleostomi</taxon>
        <taxon>Actinopterygii</taxon>
        <taxon>Neopterygii</taxon>
        <taxon>Teleostei</taxon>
        <taxon>Neoteleostei</taxon>
        <taxon>Acanthomorphata</taxon>
        <taxon>Carangaria</taxon>
        <taxon>Carangiformes</taxon>
        <taxon>Carangidae</taxon>
        <taxon>Seriola</taxon>
    </lineage>
</organism>
<dbReference type="Pfam" id="PF00059">
    <property type="entry name" value="Lectin_C"/>
    <property type="match status" value="1"/>
</dbReference>
<evidence type="ECO:0000256" key="1">
    <source>
        <dbReference type="SAM" id="SignalP"/>
    </source>
</evidence>
<feature type="domain" description="C-type lectin" evidence="2">
    <location>
        <begin position="30"/>
        <end position="138"/>
    </location>
</feature>
<proteinExistence type="predicted"/>
<dbReference type="AlphaFoldDB" id="A0A3B4UC68"/>
<sequence>MKTAKYLLLRGVTLTTCNFCLGAANGLGRVGKRTYTAINNSLTWSGAQTYCRTYHTDLAMIENAQENAEVMSVKLTDIAWIGLYREPWRWSDNSSSSFRNWQSREPDNSQKKEHCAAERLDHAFADLDCNSELAFWCYKGKKIRSHKCFAAFF</sequence>
<evidence type="ECO:0000313" key="3">
    <source>
        <dbReference type="Ensembl" id="ENSSDUP00000015982.1"/>
    </source>
</evidence>
<evidence type="ECO:0000259" key="2">
    <source>
        <dbReference type="PROSITE" id="PS50041"/>
    </source>
</evidence>
<dbReference type="InterPro" id="IPR001304">
    <property type="entry name" value="C-type_lectin-like"/>
</dbReference>
<dbReference type="SMART" id="SM00034">
    <property type="entry name" value="CLECT"/>
    <property type="match status" value="1"/>
</dbReference>
<feature type="signal peptide" evidence="1">
    <location>
        <begin position="1"/>
        <end position="22"/>
    </location>
</feature>
<protein>
    <recommendedName>
        <fullName evidence="2">C-type lectin domain-containing protein</fullName>
    </recommendedName>
</protein>
<dbReference type="PANTHER" id="PTHR45784">
    <property type="entry name" value="C-TYPE LECTIN DOMAIN FAMILY 20 MEMBER A-RELATED"/>
    <property type="match status" value="1"/>
</dbReference>
<feature type="chain" id="PRO_5017272873" description="C-type lectin domain-containing protein" evidence="1">
    <location>
        <begin position="23"/>
        <end position="153"/>
    </location>
</feature>
<keyword evidence="1" id="KW-0732">Signal</keyword>
<accession>A0A3B4UC68</accession>
<dbReference type="PROSITE" id="PS50041">
    <property type="entry name" value="C_TYPE_LECTIN_2"/>
    <property type="match status" value="1"/>
</dbReference>
<evidence type="ECO:0000313" key="4">
    <source>
        <dbReference type="Proteomes" id="UP000261420"/>
    </source>
</evidence>
<dbReference type="Proteomes" id="UP000261420">
    <property type="component" value="Unplaced"/>
</dbReference>